<evidence type="ECO:0000256" key="6">
    <source>
        <dbReference type="ARBA" id="ARBA00023002"/>
    </source>
</evidence>
<dbReference type="PANTHER" id="PTHR43876:SF8">
    <property type="entry name" value="2-OCTAPRENYL-6-METHOXYPHENOL HYDROXYLASE"/>
    <property type="match status" value="1"/>
</dbReference>
<evidence type="ECO:0000313" key="11">
    <source>
        <dbReference type="Proteomes" id="UP000199648"/>
    </source>
</evidence>
<dbReference type="GO" id="GO:0008681">
    <property type="term" value="F:2-octaprenyl-6-methoxyphenol hydroxylase activity"/>
    <property type="evidence" value="ECO:0007669"/>
    <property type="project" value="InterPro"/>
</dbReference>
<dbReference type="InterPro" id="IPR010971">
    <property type="entry name" value="UbiH/COQ6"/>
</dbReference>
<comment type="pathway">
    <text evidence="2">Cofactor biosynthesis; ubiquinone biosynthesis.</text>
</comment>
<dbReference type="PRINTS" id="PR00420">
    <property type="entry name" value="RNGMNOXGNASE"/>
</dbReference>
<dbReference type="Pfam" id="PF01494">
    <property type="entry name" value="FAD_binding_3"/>
    <property type="match status" value="1"/>
</dbReference>
<dbReference type="EMBL" id="FMWD01000020">
    <property type="protein sequence ID" value="SCZ68333.1"/>
    <property type="molecule type" value="Genomic_DNA"/>
</dbReference>
<dbReference type="InterPro" id="IPR011295">
    <property type="entry name" value="UbiH"/>
</dbReference>
<dbReference type="OrthoDB" id="9769565at2"/>
<reference evidence="10 11" key="1">
    <citation type="submission" date="2016-10" db="EMBL/GenBank/DDBJ databases">
        <authorList>
            <person name="de Groot N.N."/>
        </authorList>
    </citation>
    <scope>NUCLEOTIDE SEQUENCE [LARGE SCALE GENOMIC DNA]</scope>
    <source>
        <strain evidence="10 11">HLD2</strain>
    </source>
</reference>
<dbReference type="NCBIfam" id="TIGR01988">
    <property type="entry name" value="Ubi-OHases"/>
    <property type="match status" value="1"/>
</dbReference>
<evidence type="ECO:0000256" key="4">
    <source>
        <dbReference type="ARBA" id="ARBA00022630"/>
    </source>
</evidence>
<proteinExistence type="inferred from homology"/>
<evidence type="ECO:0000256" key="1">
    <source>
        <dbReference type="ARBA" id="ARBA00001974"/>
    </source>
</evidence>
<comment type="cofactor">
    <cofactor evidence="1">
        <name>FAD</name>
        <dbReference type="ChEBI" id="CHEBI:57692"/>
    </cofactor>
</comment>
<keyword evidence="7" id="KW-0503">Monooxygenase</keyword>
<dbReference type="Proteomes" id="UP000199648">
    <property type="component" value="Unassembled WGS sequence"/>
</dbReference>
<dbReference type="GO" id="GO:0071949">
    <property type="term" value="F:FAD binding"/>
    <property type="evidence" value="ECO:0007669"/>
    <property type="project" value="InterPro"/>
</dbReference>
<dbReference type="UniPathway" id="UPA00232"/>
<dbReference type="InterPro" id="IPR018168">
    <property type="entry name" value="Ubi_Hdrlase_CS"/>
</dbReference>
<evidence type="ECO:0000256" key="8">
    <source>
        <dbReference type="ARBA" id="ARBA00065734"/>
    </source>
</evidence>
<feature type="domain" description="FAD-binding" evidence="9">
    <location>
        <begin position="3"/>
        <end position="331"/>
    </location>
</feature>
<dbReference type="InterPro" id="IPR036188">
    <property type="entry name" value="FAD/NAD-bd_sf"/>
</dbReference>
<comment type="subunit">
    <text evidence="8">Component of the Ubi complex metabolon, which regroups five ubiquinone biosynthesis proteins (UbiE, UbiF, UbiG, UbiH and UbiI) and two accessory factors (UbiK and the lipid-binding protein UbiJ).</text>
</comment>
<dbReference type="STRING" id="415747.SAMN03097708_03290"/>
<comment type="similarity">
    <text evidence="3">Belongs to the UbiH/COQ6 family.</text>
</comment>
<evidence type="ECO:0000256" key="2">
    <source>
        <dbReference type="ARBA" id="ARBA00004749"/>
    </source>
</evidence>
<evidence type="ECO:0000256" key="5">
    <source>
        <dbReference type="ARBA" id="ARBA00022827"/>
    </source>
</evidence>
<sequence>MDYDILIIGGGMVGASLAHALKEVPLRIGLVEAVPLAGGPPGLDTRAIALAQGSKRILGAMGVWDAVEALGVSPIRQIHISDKGHFGTTRLSASEEGVEALGYVAEAGVIGRGLMESFDSLHHAELICPATFRELEFADDHARVEVEEEGRRRTLTCKLVVAADGGRSEIRERVGAGLLKLGYGQTAIIAHVVTDRSHGGTAYERFTDSGPMALLPNTAPEGTEGSEQGDRRWSLVWTVRDEQVDEVLQWDDATFLQRLQVRFGRRAGTFRGVGPRCAYPLGLQFVRDPVRRRLAFIGNAAHIVHPVAGQGFNLGLRDAAVLAEVLADAVHRGSDPGTLKNLRGYARWRRPDYLRVMAMTDGLARTFSNDFLPAVVARNLGLIAMEMLPPARHLLARQAMGLTGRLPRLARGLPVY</sequence>
<dbReference type="NCBIfam" id="TIGR01984">
    <property type="entry name" value="UbiH"/>
    <property type="match status" value="1"/>
</dbReference>
<dbReference type="SUPFAM" id="SSF51905">
    <property type="entry name" value="FAD/NAD(P)-binding domain"/>
    <property type="match status" value="1"/>
</dbReference>
<protein>
    <submittedName>
        <fullName evidence="10">2-octaprenyl-6-methoxyphenol hydroxylase</fullName>
    </submittedName>
</protein>
<dbReference type="GO" id="GO:0006744">
    <property type="term" value="P:ubiquinone biosynthetic process"/>
    <property type="evidence" value="ECO:0007669"/>
    <property type="project" value="UniProtKB-UniPathway"/>
</dbReference>
<keyword evidence="4" id="KW-0285">Flavoprotein</keyword>
<dbReference type="InterPro" id="IPR051205">
    <property type="entry name" value="UbiH/COQ6_monooxygenase"/>
</dbReference>
<dbReference type="RefSeq" id="WP_092999346.1">
    <property type="nucleotide sequence ID" value="NZ_FMWD01000020.1"/>
</dbReference>
<evidence type="ECO:0000259" key="9">
    <source>
        <dbReference type="Pfam" id="PF01494"/>
    </source>
</evidence>
<dbReference type="FunFam" id="3.50.50.60:FF:000021">
    <property type="entry name" value="Ubiquinone biosynthesis monooxygenase COQ6"/>
    <property type="match status" value="1"/>
</dbReference>
<evidence type="ECO:0000313" key="10">
    <source>
        <dbReference type="EMBL" id="SCZ68333.1"/>
    </source>
</evidence>
<keyword evidence="11" id="KW-1185">Reference proteome</keyword>
<dbReference type="AlphaFoldDB" id="A0A1G5R2N1"/>
<dbReference type="PROSITE" id="PS01304">
    <property type="entry name" value="UBIH"/>
    <property type="match status" value="1"/>
</dbReference>
<dbReference type="InterPro" id="IPR002938">
    <property type="entry name" value="FAD-bd"/>
</dbReference>
<name>A0A1G5R2N1_9GAMM</name>
<dbReference type="GO" id="GO:0110142">
    <property type="term" value="C:ubiquinone biosynthesis complex"/>
    <property type="evidence" value="ECO:0007669"/>
    <property type="project" value="UniProtKB-ARBA"/>
</dbReference>
<evidence type="ECO:0000256" key="7">
    <source>
        <dbReference type="ARBA" id="ARBA00023033"/>
    </source>
</evidence>
<gene>
    <name evidence="10" type="ORF">SAMN03097708_03290</name>
</gene>
<organism evidence="10 11">
    <name type="scientific">Thiohalomonas denitrificans</name>
    <dbReference type="NCBI Taxonomy" id="415747"/>
    <lineage>
        <taxon>Bacteria</taxon>
        <taxon>Pseudomonadati</taxon>
        <taxon>Pseudomonadota</taxon>
        <taxon>Gammaproteobacteria</taxon>
        <taxon>Thiohalomonadales</taxon>
        <taxon>Thiohalomonadaceae</taxon>
        <taxon>Thiohalomonas</taxon>
    </lineage>
</organism>
<dbReference type="PANTHER" id="PTHR43876">
    <property type="entry name" value="UBIQUINONE BIOSYNTHESIS MONOOXYGENASE COQ6, MITOCHONDRIAL"/>
    <property type="match status" value="1"/>
</dbReference>
<accession>A0A1G5R2N1</accession>
<keyword evidence="6" id="KW-0560">Oxidoreductase</keyword>
<dbReference type="Gene3D" id="3.50.50.60">
    <property type="entry name" value="FAD/NAD(P)-binding domain"/>
    <property type="match status" value="2"/>
</dbReference>
<evidence type="ECO:0000256" key="3">
    <source>
        <dbReference type="ARBA" id="ARBA00005349"/>
    </source>
</evidence>
<dbReference type="NCBIfam" id="NF004356">
    <property type="entry name" value="PRK05732.1"/>
    <property type="match status" value="1"/>
</dbReference>
<keyword evidence="5" id="KW-0274">FAD</keyword>